<dbReference type="SUPFAM" id="SSF48452">
    <property type="entry name" value="TPR-like"/>
    <property type="match status" value="1"/>
</dbReference>
<sequence>MLDWPEVLYFWFGDLDDEGIPDTFHRERWFRSSRSFDQEIRRRFLSLVLVASEDGLRHWRTTARGRLAEMLLLDQFSRNIYRGSALAFSNDKVCLRLCHEGLKEGADTGLPLVQRGFFYMPLQHSERLADQELAVDLYQQLAASGRDSLAPLLEGFFESARGHRDIIRRFGRFPHRNKVLGRKATEEEVVYLSGGARTFGQ</sequence>
<dbReference type="STRING" id="488535.SAMN04487963_1884"/>
<dbReference type="Pfam" id="PF06041">
    <property type="entry name" value="DUF924"/>
    <property type="match status" value="1"/>
</dbReference>
<dbReference type="OrthoDB" id="7593450at2"/>
<accession>A0A1I4P9M1</accession>
<dbReference type="InterPro" id="IPR011990">
    <property type="entry name" value="TPR-like_helical_dom_sf"/>
</dbReference>
<dbReference type="RefSeq" id="WP_092021830.1">
    <property type="nucleotide sequence ID" value="NZ_FOUE01000002.1"/>
</dbReference>
<dbReference type="Gene3D" id="1.25.40.10">
    <property type="entry name" value="Tetratricopeptide repeat domain"/>
    <property type="match status" value="1"/>
</dbReference>
<proteinExistence type="predicted"/>
<organism evidence="1 2">
    <name type="scientific">Marinobacter zhejiangensis</name>
    <dbReference type="NCBI Taxonomy" id="488535"/>
    <lineage>
        <taxon>Bacteria</taxon>
        <taxon>Pseudomonadati</taxon>
        <taxon>Pseudomonadota</taxon>
        <taxon>Gammaproteobacteria</taxon>
        <taxon>Pseudomonadales</taxon>
        <taxon>Marinobacteraceae</taxon>
        <taxon>Marinobacter</taxon>
    </lineage>
</organism>
<name>A0A1I4P9M1_9GAMM</name>
<dbReference type="InterPro" id="IPR010323">
    <property type="entry name" value="DUF924"/>
</dbReference>
<dbReference type="EMBL" id="FOUE01000002">
    <property type="protein sequence ID" value="SFM24482.1"/>
    <property type="molecule type" value="Genomic_DNA"/>
</dbReference>
<protein>
    <submittedName>
        <fullName evidence="1">Uncharacterized conserved protein, DUF924 family</fullName>
    </submittedName>
</protein>
<dbReference type="Gene3D" id="1.20.58.320">
    <property type="entry name" value="TPR-like"/>
    <property type="match status" value="1"/>
</dbReference>
<dbReference type="Proteomes" id="UP000198519">
    <property type="component" value="Unassembled WGS sequence"/>
</dbReference>
<reference evidence="2" key="1">
    <citation type="submission" date="2016-10" db="EMBL/GenBank/DDBJ databases">
        <authorList>
            <person name="Varghese N."/>
            <person name="Submissions S."/>
        </authorList>
    </citation>
    <scope>NUCLEOTIDE SEQUENCE [LARGE SCALE GENOMIC DNA]</scope>
    <source>
        <strain evidence="2">CGMCC 1.7061</strain>
    </source>
</reference>
<keyword evidence="2" id="KW-1185">Reference proteome</keyword>
<dbReference type="AlphaFoldDB" id="A0A1I4P9M1"/>
<gene>
    <name evidence="1" type="ORF">SAMN04487963_1884</name>
</gene>
<evidence type="ECO:0000313" key="1">
    <source>
        <dbReference type="EMBL" id="SFM24482.1"/>
    </source>
</evidence>
<evidence type="ECO:0000313" key="2">
    <source>
        <dbReference type="Proteomes" id="UP000198519"/>
    </source>
</evidence>